<evidence type="ECO:0000313" key="2">
    <source>
        <dbReference type="Proteomes" id="UP000789359"/>
    </source>
</evidence>
<reference evidence="1 2" key="1">
    <citation type="submission" date="2020-11" db="EMBL/GenBank/DDBJ databases">
        <authorList>
            <person name="Peeters C."/>
        </authorList>
    </citation>
    <scope>NUCLEOTIDE SEQUENCE [LARGE SCALE GENOMIC DNA]</scope>
    <source>
        <strain evidence="1 2">LMG 8286</strain>
    </source>
</reference>
<name>A0ABN7K4Z4_9BACT</name>
<dbReference type="RefSeq" id="WP_230056080.1">
    <property type="nucleotide sequence ID" value="NZ_CAJHOE010000001.1"/>
</dbReference>
<gene>
    <name evidence="1" type="ORF">LMG8286_00281</name>
</gene>
<protein>
    <recommendedName>
        <fullName evidence="3">Ferrochelatase</fullName>
    </recommendedName>
</protein>
<comment type="caution">
    <text evidence="1">The sequence shown here is derived from an EMBL/GenBank/DDBJ whole genome shotgun (WGS) entry which is preliminary data.</text>
</comment>
<keyword evidence="2" id="KW-1185">Reference proteome</keyword>
<dbReference type="Gene3D" id="3.40.1390.10">
    <property type="entry name" value="MurE/MurF, N-terminal domain"/>
    <property type="match status" value="1"/>
</dbReference>
<accession>A0ABN7K4Z4</accession>
<dbReference type="EMBL" id="CAJHOE010000001">
    <property type="protein sequence ID" value="CAD7286448.1"/>
    <property type="molecule type" value="Genomic_DNA"/>
</dbReference>
<evidence type="ECO:0000313" key="1">
    <source>
        <dbReference type="EMBL" id="CAD7286448.1"/>
    </source>
</evidence>
<proteinExistence type="predicted"/>
<sequence>MRIIDLTRLLKGALLNRPTVSEIYGFAFEAKRIKQGFAFIADEADDTELTLAIKNGAYAIISSKEIQILDSEVAYIKVDDLRSSLLRLMRYEASQKGIRFFYVNPVQMAILSRLSLAKNANIMSENISELFDKILRANSGEYFFSSNTRALERIAPFYDQVFSDTKVSPINPSSIFFSNVICDDIFYQNLGVPRVFLPTFCGLLKFLRQNDITFRVNDTKNLGHFEPIFIDKNFKPTNFGSTFRAIISESDEELFKVELAFLQKHFDKNEIRFCIPKSADFKITDAIYIDDLTQIKELRNFRYALVFGTNSEILNALQESEAQISLFDF</sequence>
<organism evidence="1 2">
    <name type="scientific">Campylobacter suis</name>
    <dbReference type="NCBI Taxonomy" id="2790657"/>
    <lineage>
        <taxon>Bacteria</taxon>
        <taxon>Pseudomonadati</taxon>
        <taxon>Campylobacterota</taxon>
        <taxon>Epsilonproteobacteria</taxon>
        <taxon>Campylobacterales</taxon>
        <taxon>Campylobacteraceae</taxon>
        <taxon>Campylobacter</taxon>
    </lineage>
</organism>
<evidence type="ECO:0008006" key="3">
    <source>
        <dbReference type="Google" id="ProtNLM"/>
    </source>
</evidence>
<dbReference type="Proteomes" id="UP000789359">
    <property type="component" value="Unassembled WGS sequence"/>
</dbReference>